<dbReference type="InterPro" id="IPR005331">
    <property type="entry name" value="Sulfotransferase"/>
</dbReference>
<dbReference type="InterPro" id="IPR018011">
    <property type="entry name" value="Carb_sulfotrans_8-10"/>
</dbReference>
<evidence type="ECO:0000256" key="4">
    <source>
        <dbReference type="ARBA" id="ARBA00022692"/>
    </source>
</evidence>
<evidence type="ECO:0000256" key="1">
    <source>
        <dbReference type="ARBA" id="ARBA00004323"/>
    </source>
</evidence>
<dbReference type="OMA" id="ICARFQP"/>
<protein>
    <recommendedName>
        <fullName evidence="9">Carbohydrate sulfotransferase</fullName>
        <ecNumber evidence="9">2.8.2.-</ecNumber>
    </recommendedName>
</protein>
<dbReference type="AlphaFoldDB" id="A0A9W2YA20"/>
<dbReference type="OrthoDB" id="2019940at2759"/>
<keyword evidence="9" id="KW-0119">Carbohydrate metabolism</keyword>
<dbReference type="GO" id="GO:0016051">
    <property type="term" value="P:carbohydrate biosynthetic process"/>
    <property type="evidence" value="ECO:0007669"/>
    <property type="project" value="InterPro"/>
</dbReference>
<evidence type="ECO:0000256" key="9">
    <source>
        <dbReference type="RuleBase" id="RU364020"/>
    </source>
</evidence>
<evidence type="ECO:0000256" key="2">
    <source>
        <dbReference type="ARBA" id="ARBA00006339"/>
    </source>
</evidence>
<accession>A0A9W2YA20</accession>
<dbReference type="GO" id="GO:0008146">
    <property type="term" value="F:sulfotransferase activity"/>
    <property type="evidence" value="ECO:0007669"/>
    <property type="project" value="InterPro"/>
</dbReference>
<sequence>MVQMTPRTVEKCSPSQRLLLRLLRSMLRSMVTVAKVTLVCLNLWVLAVVLVVSLGHWRVFDSNSPDVRYDNSHLIVSRGLKDTDRRLPLTNSNLSSVIMPIAPGPAEKASGVQSAALKDQHAPSAPEHLEKEARALDPADTRVTNLRQWCKQQHPHKTPFDQVSKSKLTSILVDERHKLLFCQLPGVALNDWRKILLILSGVVNTTSTGSISGGDVYGKYATKAKRLSEYDDKKRAEMLTSYYKVVFVREPLERLYNAFRVKLNAKSSKYFHKAFGSQIIRKYRKNPKEKDIKDGSSVTFAEFTKYILDNEREGVVSLNEHWQQYYKQCHPCLVDYDFVGTYEDVEKDTDHVLEKVKAKNLLKPPYVWDSKPLSQKDITNAYSQLNPQDLNNLYKVYSADYTLFGYECPEFLHTLLKKGNVFHDY</sequence>
<keyword evidence="9" id="KW-0735">Signal-anchor</keyword>
<evidence type="ECO:0000313" key="11">
    <source>
        <dbReference type="RefSeq" id="XP_055859450.1"/>
    </source>
</evidence>
<evidence type="ECO:0000256" key="6">
    <source>
        <dbReference type="ARBA" id="ARBA00023034"/>
    </source>
</evidence>
<keyword evidence="7 9" id="KW-0472">Membrane</keyword>
<dbReference type="Proteomes" id="UP001165740">
    <property type="component" value="Chromosome 11"/>
</dbReference>
<keyword evidence="8 9" id="KW-0325">Glycoprotein</keyword>
<reference evidence="11" key="1">
    <citation type="submission" date="2025-08" db="UniProtKB">
        <authorList>
            <consortium name="RefSeq"/>
        </authorList>
    </citation>
    <scope>IDENTIFICATION</scope>
</reference>
<evidence type="ECO:0000256" key="3">
    <source>
        <dbReference type="ARBA" id="ARBA00022679"/>
    </source>
</evidence>
<comment type="subcellular location">
    <subcellularLocation>
        <location evidence="1 9">Golgi apparatus membrane</location>
        <topology evidence="1 9">Single-pass type II membrane protein</topology>
    </subcellularLocation>
</comment>
<dbReference type="PANTHER" id="PTHR12137:SF54">
    <property type="entry name" value="CARBOHYDRATE SULFOTRANSFERASE"/>
    <property type="match status" value="1"/>
</dbReference>
<proteinExistence type="inferred from homology"/>
<keyword evidence="4 9" id="KW-0812">Transmembrane</keyword>
<keyword evidence="10" id="KW-1185">Reference proteome</keyword>
<dbReference type="EC" id="2.8.2.-" evidence="9"/>
<evidence type="ECO:0000256" key="5">
    <source>
        <dbReference type="ARBA" id="ARBA00022989"/>
    </source>
</evidence>
<name>A0A9W2YA20_BIOGL</name>
<dbReference type="GO" id="GO:0000139">
    <property type="term" value="C:Golgi membrane"/>
    <property type="evidence" value="ECO:0007669"/>
    <property type="project" value="UniProtKB-SubCell"/>
</dbReference>
<evidence type="ECO:0000313" key="10">
    <source>
        <dbReference type="Proteomes" id="UP001165740"/>
    </source>
</evidence>
<feature type="transmembrane region" description="Helical" evidence="9">
    <location>
        <begin position="33"/>
        <end position="57"/>
    </location>
</feature>
<organism evidence="10 11">
    <name type="scientific">Biomphalaria glabrata</name>
    <name type="common">Bloodfluke planorb</name>
    <name type="synonym">Freshwater snail</name>
    <dbReference type="NCBI Taxonomy" id="6526"/>
    <lineage>
        <taxon>Eukaryota</taxon>
        <taxon>Metazoa</taxon>
        <taxon>Spiralia</taxon>
        <taxon>Lophotrochozoa</taxon>
        <taxon>Mollusca</taxon>
        <taxon>Gastropoda</taxon>
        <taxon>Heterobranchia</taxon>
        <taxon>Euthyneura</taxon>
        <taxon>Panpulmonata</taxon>
        <taxon>Hygrophila</taxon>
        <taxon>Lymnaeoidea</taxon>
        <taxon>Planorbidae</taxon>
        <taxon>Biomphalaria</taxon>
    </lineage>
</organism>
<dbReference type="RefSeq" id="XP_055859450.1">
    <property type="nucleotide sequence ID" value="XM_056003475.1"/>
</dbReference>
<gene>
    <name evidence="11" type="primary">LOC106065209</name>
</gene>
<dbReference type="PANTHER" id="PTHR12137">
    <property type="entry name" value="CARBOHYDRATE SULFOTRANSFERASE"/>
    <property type="match status" value="1"/>
</dbReference>
<comment type="similarity">
    <text evidence="2 9">Belongs to the sulfotransferase 2 family.</text>
</comment>
<keyword evidence="6 9" id="KW-0333">Golgi apparatus</keyword>
<keyword evidence="5 9" id="KW-1133">Transmembrane helix</keyword>
<keyword evidence="3 9" id="KW-0808">Transferase</keyword>
<dbReference type="Pfam" id="PF03567">
    <property type="entry name" value="Sulfotransfer_2"/>
    <property type="match status" value="1"/>
</dbReference>
<evidence type="ECO:0000256" key="8">
    <source>
        <dbReference type="ARBA" id="ARBA00023180"/>
    </source>
</evidence>
<evidence type="ECO:0000256" key="7">
    <source>
        <dbReference type="ARBA" id="ARBA00023136"/>
    </source>
</evidence>
<dbReference type="GeneID" id="106065209"/>